<reference evidence="3" key="1">
    <citation type="submission" date="2022-11" db="EMBL/GenBank/DDBJ databases">
        <authorList>
            <person name="Petersen C."/>
        </authorList>
    </citation>
    <scope>NUCLEOTIDE SEQUENCE</scope>
    <source>
        <strain evidence="3">IBT 26290</strain>
    </source>
</reference>
<keyword evidence="2" id="KW-0812">Transmembrane</keyword>
<evidence type="ECO:0000313" key="3">
    <source>
        <dbReference type="EMBL" id="KAJ5175979.1"/>
    </source>
</evidence>
<dbReference type="EMBL" id="JAPQKN010000001">
    <property type="protein sequence ID" value="KAJ5175979.1"/>
    <property type="molecule type" value="Genomic_DNA"/>
</dbReference>
<sequence>MEIENRVELPDGHLVNLSPRDQRESGQCQQQYQAYRANYTFAELSSTPPWRNVHQDQPRASELVNSQSPTEDMFHRTKATKLPLPKNLNDRGRDQRNQTPSPTGIPKPSPTAFSSGGSGGQSGEREQYWQRVRDKFEKDSLLSQRASFVRSRESDQNGSPSYGSSRSQGKYSREDQPLSRGGNPRSGIPSPSAELATAAQSSRNDSSDPVENQRKYRKNGDSWVSLELNETTPQRSDRTDTTTESSPHSHPSISPISAEDSMTDWEDRFVVNMPTAKDPNPPTMTAQQIAEYQKTIERARRERSRVGDPNTGPSPRHGSPASAQHHLAQRDDSIGSFKAYDGGPTEPHSEVDQQSPPSQQNQQSQQSQQQRSQRQQGYYSPDEIGKNRISTIWEESPTKPREKRASHNADGSFLGCKEINGPGTKNPDEILLFGSGEDSRNLHPRPLAVGARKRQKEEKKSPGGYSAPPRSGDRTILQEEWAEVSRNSRHAQCSKLSSVTLCHDHNCSEQDILRKGSQGSEKENSRSIESASNSTTKLRDVRGDDDVFIITPTITRTLIPTAGKKQPEKKAAAPKPHGLRRPGGTGQSGTGEAVKAVRAKAQVISTPSGLRPAAEASRPSATVPSLASSKTTQLSSIPTPKEASAAAKDAKDMKDIKEPKGSKTTAPGKGSIKDKNDPERSTASSSIRGFIRTSGLARSSGLVRSPTDSLATILRNGTESLRNRAESLRNSRKGSPISALPSRDNSDSSRSEKSFKSAKESPRATPPPSTRPSPAKKDSPASKLSSVERPPSQKLSPFERSSPAPVTDKLPSVEKSPPPPHGKLSRAERLEKFKEEARARRVTRMTSGKCVDIADIAELDGHQVSGRKDYLQSNITDVTDVCEDLLELNSREKDERVKECVHPIALSMIFEIVVVAVTNMHKLALQVTDNPYAKFVATNVLSMVRHCYRVFSQVVHAVSQYQTTGTWPKAKNDKAVSRFLVELLQAVVYLIILGFSTLVVCRATSYVLLVGSWILWFARPFAWAFNFTTRALMV</sequence>
<feature type="compositionally biased region" description="Basic and acidic residues" evidence="1">
    <location>
        <begin position="123"/>
        <end position="140"/>
    </location>
</feature>
<accession>A0A9W9IGS6</accession>
<feature type="compositionally biased region" description="Polar residues" evidence="1">
    <location>
        <begin position="706"/>
        <end position="720"/>
    </location>
</feature>
<dbReference type="OrthoDB" id="5415055at2759"/>
<protein>
    <recommendedName>
        <fullName evidence="5">NTP binding protein</fullName>
    </recommendedName>
</protein>
<feature type="compositionally biased region" description="Basic and acidic residues" evidence="1">
    <location>
        <begin position="512"/>
        <end position="526"/>
    </location>
</feature>
<feature type="compositionally biased region" description="Basic and acidic residues" evidence="1">
    <location>
        <begin position="648"/>
        <end position="661"/>
    </location>
</feature>
<feature type="compositionally biased region" description="Low complexity" evidence="1">
    <location>
        <begin position="353"/>
        <end position="376"/>
    </location>
</feature>
<feature type="compositionally biased region" description="Basic and acidic residues" evidence="1">
    <location>
        <begin position="1"/>
        <end position="11"/>
    </location>
</feature>
<feature type="compositionally biased region" description="Polar residues" evidence="1">
    <location>
        <begin position="156"/>
        <end position="170"/>
    </location>
</feature>
<feature type="compositionally biased region" description="Polar residues" evidence="1">
    <location>
        <begin position="198"/>
        <end position="210"/>
    </location>
</feature>
<evidence type="ECO:0000256" key="1">
    <source>
        <dbReference type="SAM" id="MobiDB-lite"/>
    </source>
</evidence>
<feature type="region of interest" description="Disordered" evidence="1">
    <location>
        <begin position="1"/>
        <end position="30"/>
    </location>
</feature>
<feature type="transmembrane region" description="Helical" evidence="2">
    <location>
        <begin position="1006"/>
        <end position="1025"/>
    </location>
</feature>
<keyword evidence="2" id="KW-0472">Membrane</keyword>
<keyword evidence="4" id="KW-1185">Reference proteome</keyword>
<reference evidence="3" key="2">
    <citation type="journal article" date="2023" name="IMA Fungus">
        <title>Comparative genomic study of the Penicillium genus elucidates a diverse pangenome and 15 lateral gene transfer events.</title>
        <authorList>
            <person name="Petersen C."/>
            <person name="Sorensen T."/>
            <person name="Nielsen M.R."/>
            <person name="Sondergaard T.E."/>
            <person name="Sorensen J.L."/>
            <person name="Fitzpatrick D.A."/>
            <person name="Frisvad J.C."/>
            <person name="Nielsen K.L."/>
        </authorList>
    </citation>
    <scope>NUCLEOTIDE SEQUENCE</scope>
    <source>
        <strain evidence="3">IBT 26290</strain>
    </source>
</reference>
<feature type="compositionally biased region" description="Basic and acidic residues" evidence="1">
    <location>
        <begin position="671"/>
        <end position="680"/>
    </location>
</feature>
<gene>
    <name evidence="3" type="ORF">N7482_001856</name>
</gene>
<proteinExistence type="predicted"/>
<evidence type="ECO:0000313" key="4">
    <source>
        <dbReference type="Proteomes" id="UP001149163"/>
    </source>
</evidence>
<dbReference type="GeneID" id="81423157"/>
<organism evidence="3 4">
    <name type="scientific">Penicillium canariense</name>
    <dbReference type="NCBI Taxonomy" id="189055"/>
    <lineage>
        <taxon>Eukaryota</taxon>
        <taxon>Fungi</taxon>
        <taxon>Dikarya</taxon>
        <taxon>Ascomycota</taxon>
        <taxon>Pezizomycotina</taxon>
        <taxon>Eurotiomycetes</taxon>
        <taxon>Eurotiomycetidae</taxon>
        <taxon>Eurotiales</taxon>
        <taxon>Aspergillaceae</taxon>
        <taxon>Penicillium</taxon>
    </lineage>
</organism>
<dbReference type="AlphaFoldDB" id="A0A9W9IGS6"/>
<evidence type="ECO:0008006" key="5">
    <source>
        <dbReference type="Google" id="ProtNLM"/>
    </source>
</evidence>
<evidence type="ECO:0000256" key="2">
    <source>
        <dbReference type="SAM" id="Phobius"/>
    </source>
</evidence>
<feature type="region of interest" description="Disordered" evidence="1">
    <location>
        <begin position="47"/>
        <end position="474"/>
    </location>
</feature>
<feature type="compositionally biased region" description="Basic and acidic residues" evidence="1">
    <location>
        <begin position="294"/>
        <end position="306"/>
    </location>
</feature>
<name>A0A9W9IGS6_9EURO</name>
<feature type="transmembrane region" description="Helical" evidence="2">
    <location>
        <begin position="979"/>
        <end position="1000"/>
    </location>
</feature>
<feature type="compositionally biased region" description="Polar residues" evidence="1">
    <location>
        <begin position="619"/>
        <end position="638"/>
    </location>
</feature>
<feature type="compositionally biased region" description="Basic and acidic residues" evidence="1">
    <location>
        <begin position="744"/>
        <end position="762"/>
    </location>
</feature>
<feature type="compositionally biased region" description="Low complexity" evidence="1">
    <location>
        <begin position="242"/>
        <end position="257"/>
    </location>
</feature>
<dbReference type="RefSeq" id="XP_056547587.1">
    <property type="nucleotide sequence ID" value="XM_056683981.1"/>
</dbReference>
<feature type="region of interest" description="Disordered" evidence="1">
    <location>
        <begin position="512"/>
        <end position="544"/>
    </location>
</feature>
<comment type="caution">
    <text evidence="3">The sequence shown here is derived from an EMBL/GenBank/DDBJ whole genome shotgun (WGS) entry which is preliminary data.</text>
</comment>
<feature type="compositionally biased region" description="Polar residues" evidence="1">
    <location>
        <begin position="527"/>
        <end position="536"/>
    </location>
</feature>
<feature type="compositionally biased region" description="Basic and acidic residues" evidence="1">
    <location>
        <begin position="396"/>
        <end position="407"/>
    </location>
</feature>
<keyword evidence="2" id="KW-1133">Transmembrane helix</keyword>
<feature type="compositionally biased region" description="Basic and acidic residues" evidence="1">
    <location>
        <begin position="211"/>
        <end position="220"/>
    </location>
</feature>
<dbReference type="Proteomes" id="UP001149163">
    <property type="component" value="Unassembled WGS sequence"/>
</dbReference>
<feature type="region of interest" description="Disordered" evidence="1">
    <location>
        <begin position="557"/>
        <end position="830"/>
    </location>
</feature>